<dbReference type="Proteomes" id="UP000316253">
    <property type="component" value="Unassembled WGS sequence"/>
</dbReference>
<keyword evidence="6 8" id="KW-0239">DNA-directed DNA polymerase</keyword>
<dbReference type="InterPro" id="IPR027417">
    <property type="entry name" value="P-loop_NTPase"/>
</dbReference>
<sequence length="528" mass="57991">MAYYQLYRPQRFDQLIGQEFVVKALLQALSSQRLVQAYLFSGGRGTGKTSTARIFSRAINCQAPTLGEPCNLCEACLAMLNGRAMDLIEIDAASHRGIDETRRLLEQLKFPPQELVRKIVIIDEAHMLTKEANNALLKTLEEPPSHLIIILATTEPRKLLPTIISRCQHYRFQLPEPSQLVEAMRRVAKDKELEVTDDGLLLLAELAHGSYRDALGLLERLALRSQPGQSLDRQAVTQELGLPELQLVDQLLDLMTSTVPVPARLASWWESIEAYRQRGGQLNELLEASLTQLERRLVAGQAVPPGLVARMLQANRLKQGLPLGHDWLVLHYLLNDISPVATDTEPRATLPLSQPSSTSSKVSNSQPTQTAQPTPATPQMAPILQSLPSEPAVDQIAAETISSVTVKPATASPPEASSAETSPANDPALTPAQYKQGIAKILQSSELPKTVLTILKSTELLSFAPPRLELSVSFELHKTRLMQPAIRQQLEQELTALFERPIAVMLTVQKPEHDLASQAEALLGGSGL</sequence>
<evidence type="ECO:0000256" key="1">
    <source>
        <dbReference type="ARBA" id="ARBA00006360"/>
    </source>
</evidence>
<feature type="region of interest" description="Disordered" evidence="9">
    <location>
        <begin position="404"/>
        <end position="430"/>
    </location>
</feature>
<dbReference type="Gene3D" id="3.40.50.300">
    <property type="entry name" value="P-loop containing nucleotide triphosphate hydrolases"/>
    <property type="match status" value="1"/>
</dbReference>
<evidence type="ECO:0000256" key="7">
    <source>
        <dbReference type="ARBA" id="ARBA00049244"/>
    </source>
</evidence>
<dbReference type="SUPFAM" id="SSF52540">
    <property type="entry name" value="P-loop containing nucleoside triphosphate hydrolases"/>
    <property type="match status" value="1"/>
</dbReference>
<comment type="function">
    <text evidence="8">DNA polymerase III is a complex, multichain enzyme responsible for most of the replicative synthesis in bacteria. This DNA polymerase also exhibits 3' to 5' exonuclease activity.</text>
</comment>
<dbReference type="GO" id="GO:0003887">
    <property type="term" value="F:DNA-directed DNA polymerase activity"/>
    <property type="evidence" value="ECO:0007669"/>
    <property type="project" value="UniProtKB-KW"/>
</dbReference>
<comment type="caution">
    <text evidence="11">The sequence shown here is derived from an EMBL/GenBank/DDBJ whole genome shotgun (WGS) entry which is preliminary data.</text>
</comment>
<feature type="domain" description="AAA+ ATPase" evidence="10">
    <location>
        <begin position="34"/>
        <end position="175"/>
    </location>
</feature>
<dbReference type="Gene3D" id="1.10.8.60">
    <property type="match status" value="1"/>
</dbReference>
<keyword evidence="3 8" id="KW-0547">Nucleotide-binding</keyword>
<comment type="similarity">
    <text evidence="1 8">Belongs to the DnaX/STICHEL family.</text>
</comment>
<dbReference type="PANTHER" id="PTHR11669">
    <property type="entry name" value="REPLICATION FACTOR C / DNA POLYMERASE III GAMMA-TAU SUBUNIT"/>
    <property type="match status" value="1"/>
</dbReference>
<dbReference type="GO" id="GO:0009360">
    <property type="term" value="C:DNA polymerase III complex"/>
    <property type="evidence" value="ECO:0007669"/>
    <property type="project" value="InterPro"/>
</dbReference>
<feature type="compositionally biased region" description="Low complexity" evidence="9">
    <location>
        <begin position="349"/>
        <end position="379"/>
    </location>
</feature>
<dbReference type="GO" id="GO:0006261">
    <property type="term" value="P:DNA-templated DNA replication"/>
    <property type="evidence" value="ECO:0007669"/>
    <property type="project" value="TreeGrafter"/>
</dbReference>
<comment type="subunit">
    <text evidence="8">DNA polymerase III contains a core (composed of alpha, epsilon and theta chains) that associates with a tau subunit. This core dimerizes to form the POLIII' complex. PolIII' associates with the gamma complex (composed of gamma, delta, delta', psi and chi chains) and with the beta chain to form the complete DNA polymerase III complex.</text>
</comment>
<dbReference type="InterPro" id="IPR012763">
    <property type="entry name" value="DNA_pol_III_sug/sutau_N"/>
</dbReference>
<feature type="compositionally biased region" description="Low complexity" evidence="9">
    <location>
        <begin position="408"/>
        <end position="424"/>
    </location>
</feature>
<dbReference type="PANTHER" id="PTHR11669:SF0">
    <property type="entry name" value="PROTEIN STICHEL-LIKE 2"/>
    <property type="match status" value="1"/>
</dbReference>
<evidence type="ECO:0000256" key="2">
    <source>
        <dbReference type="ARBA" id="ARBA00022723"/>
    </source>
</evidence>
<evidence type="ECO:0000256" key="6">
    <source>
        <dbReference type="ARBA" id="ARBA00022932"/>
    </source>
</evidence>
<name>A0A554JAV2_9BACT</name>
<organism evidence="11 12">
    <name type="scientific">Candidatus Berkelbacteria bacterium Gr01-1014_85</name>
    <dbReference type="NCBI Taxonomy" id="2017150"/>
    <lineage>
        <taxon>Bacteria</taxon>
        <taxon>Candidatus Berkelbacteria</taxon>
    </lineage>
</organism>
<accession>A0A554JAV2</accession>
<dbReference type="SMART" id="SM00382">
    <property type="entry name" value="AAA"/>
    <property type="match status" value="1"/>
</dbReference>
<evidence type="ECO:0000313" key="12">
    <source>
        <dbReference type="Proteomes" id="UP000316253"/>
    </source>
</evidence>
<dbReference type="InterPro" id="IPR050238">
    <property type="entry name" value="DNA_Rep/Repair_Clamp_Loader"/>
</dbReference>
<evidence type="ECO:0000256" key="4">
    <source>
        <dbReference type="ARBA" id="ARBA00022833"/>
    </source>
</evidence>
<comment type="catalytic activity">
    <reaction evidence="7 8">
        <text>DNA(n) + a 2'-deoxyribonucleoside 5'-triphosphate = DNA(n+1) + diphosphate</text>
        <dbReference type="Rhea" id="RHEA:22508"/>
        <dbReference type="Rhea" id="RHEA-COMP:17339"/>
        <dbReference type="Rhea" id="RHEA-COMP:17340"/>
        <dbReference type="ChEBI" id="CHEBI:33019"/>
        <dbReference type="ChEBI" id="CHEBI:61560"/>
        <dbReference type="ChEBI" id="CHEBI:173112"/>
        <dbReference type="EC" id="2.7.7.7"/>
    </reaction>
</comment>
<evidence type="ECO:0000256" key="8">
    <source>
        <dbReference type="RuleBase" id="RU364063"/>
    </source>
</evidence>
<keyword evidence="8" id="KW-0548">Nucleotidyltransferase</keyword>
<evidence type="ECO:0000256" key="5">
    <source>
        <dbReference type="ARBA" id="ARBA00022840"/>
    </source>
</evidence>
<keyword evidence="2" id="KW-0479">Metal-binding</keyword>
<evidence type="ECO:0000313" key="11">
    <source>
        <dbReference type="EMBL" id="TSC65493.1"/>
    </source>
</evidence>
<dbReference type="AlphaFoldDB" id="A0A554JAV2"/>
<protein>
    <recommendedName>
        <fullName evidence="8">DNA polymerase III subunit gamma/tau</fullName>
        <ecNumber evidence="8">2.7.7.7</ecNumber>
    </recommendedName>
</protein>
<dbReference type="FunFam" id="3.40.50.300:FF:000014">
    <property type="entry name" value="DNA polymerase III subunit gamma/tau"/>
    <property type="match status" value="1"/>
</dbReference>
<evidence type="ECO:0000259" key="10">
    <source>
        <dbReference type="SMART" id="SM00382"/>
    </source>
</evidence>
<reference evidence="11 12" key="1">
    <citation type="submission" date="2017-08" db="EMBL/GenBank/DDBJ databases">
        <title>Mechanisms for carbon and nitrogen cycling indicate functional differentiation within the Candidate Phyla Radiation.</title>
        <authorList>
            <person name="Danczak R.E."/>
            <person name="Johnston M.D."/>
            <person name="Kenah C."/>
            <person name="Slattery M."/>
            <person name="Wrighton K.C."/>
            <person name="Wilkins M.J."/>
        </authorList>
    </citation>
    <scope>NUCLEOTIDE SEQUENCE [LARGE SCALE GENOMIC DNA]</scope>
    <source>
        <strain evidence="11">Gr01-1014_85</strain>
    </source>
</reference>
<keyword evidence="4" id="KW-0862">Zinc</keyword>
<dbReference type="EMBL" id="VMFD01000040">
    <property type="protein sequence ID" value="TSC65493.1"/>
    <property type="molecule type" value="Genomic_DNA"/>
</dbReference>
<dbReference type="GO" id="GO:0046872">
    <property type="term" value="F:metal ion binding"/>
    <property type="evidence" value="ECO:0007669"/>
    <property type="project" value="UniProtKB-KW"/>
</dbReference>
<dbReference type="EC" id="2.7.7.7" evidence="8"/>
<keyword evidence="8" id="KW-0235">DNA replication</keyword>
<evidence type="ECO:0000256" key="9">
    <source>
        <dbReference type="SAM" id="MobiDB-lite"/>
    </source>
</evidence>
<dbReference type="GO" id="GO:0005524">
    <property type="term" value="F:ATP binding"/>
    <property type="evidence" value="ECO:0007669"/>
    <property type="project" value="UniProtKB-KW"/>
</dbReference>
<dbReference type="NCBIfam" id="TIGR02397">
    <property type="entry name" value="dnaX_nterm"/>
    <property type="match status" value="1"/>
</dbReference>
<dbReference type="Pfam" id="PF13177">
    <property type="entry name" value="DNA_pol3_delta2"/>
    <property type="match status" value="1"/>
</dbReference>
<dbReference type="CDD" id="cd00009">
    <property type="entry name" value="AAA"/>
    <property type="match status" value="1"/>
</dbReference>
<evidence type="ECO:0000256" key="3">
    <source>
        <dbReference type="ARBA" id="ARBA00022741"/>
    </source>
</evidence>
<feature type="region of interest" description="Disordered" evidence="9">
    <location>
        <begin position="345"/>
        <end position="382"/>
    </location>
</feature>
<dbReference type="InterPro" id="IPR003593">
    <property type="entry name" value="AAA+_ATPase"/>
</dbReference>
<keyword evidence="8" id="KW-0808">Transferase</keyword>
<gene>
    <name evidence="8" type="primary">dnaX</name>
    <name evidence="11" type="ORF">CEO22_457</name>
</gene>
<proteinExistence type="inferred from homology"/>
<keyword evidence="5 8" id="KW-0067">ATP-binding</keyword>